<keyword evidence="4" id="KW-1185">Reference proteome</keyword>
<accession>A0A9P0DXG6</accession>
<dbReference type="Proteomes" id="UP001153737">
    <property type="component" value="Chromosome 7"/>
</dbReference>
<evidence type="ECO:0000256" key="1">
    <source>
        <dbReference type="ARBA" id="ARBA00007692"/>
    </source>
</evidence>
<gene>
    <name evidence="3" type="ORF">PHAECO_LOCUS11134</name>
</gene>
<dbReference type="AlphaFoldDB" id="A0A9P0DXG6"/>
<comment type="similarity">
    <text evidence="1">Belongs to the mTERF family.</text>
</comment>
<dbReference type="PANTHER" id="PTHR15437:SF7">
    <property type="entry name" value="TRANSCRIPTION TERMINATION FACTOR 5, MITOCHONDRIAL"/>
    <property type="match status" value="1"/>
</dbReference>
<dbReference type="GO" id="GO:0006393">
    <property type="term" value="P:termination of mitochondrial transcription"/>
    <property type="evidence" value="ECO:0007669"/>
    <property type="project" value="TreeGrafter"/>
</dbReference>
<evidence type="ECO:0000256" key="2">
    <source>
        <dbReference type="ARBA" id="ARBA00022946"/>
    </source>
</evidence>
<name>A0A9P0DXG6_PHACE</name>
<dbReference type="OrthoDB" id="10064535at2759"/>
<organism evidence="3 4">
    <name type="scientific">Phaedon cochleariae</name>
    <name type="common">Mustard beetle</name>
    <dbReference type="NCBI Taxonomy" id="80249"/>
    <lineage>
        <taxon>Eukaryota</taxon>
        <taxon>Metazoa</taxon>
        <taxon>Ecdysozoa</taxon>
        <taxon>Arthropoda</taxon>
        <taxon>Hexapoda</taxon>
        <taxon>Insecta</taxon>
        <taxon>Pterygota</taxon>
        <taxon>Neoptera</taxon>
        <taxon>Endopterygota</taxon>
        <taxon>Coleoptera</taxon>
        <taxon>Polyphaga</taxon>
        <taxon>Cucujiformia</taxon>
        <taxon>Chrysomeloidea</taxon>
        <taxon>Chrysomelidae</taxon>
        <taxon>Chrysomelinae</taxon>
        <taxon>Chrysomelini</taxon>
        <taxon>Phaedon</taxon>
    </lineage>
</organism>
<evidence type="ECO:0000313" key="4">
    <source>
        <dbReference type="Proteomes" id="UP001153737"/>
    </source>
</evidence>
<dbReference type="SMART" id="SM00733">
    <property type="entry name" value="Mterf"/>
    <property type="match status" value="3"/>
</dbReference>
<sequence length="494" mass="58337">MIVQRLKLCCRCETVKLTKRFLTNVSPNVEILSDLLGVSTETAKHYVSEYKLHYRDGDNIINNIRFCQNLGFSNESILKTKHLLSSRPVELEGHFMAMQEGGFHDIGPKTLAKARTLMKRRISFLKSEKFIHKTTNVPKYLISYIEDKNIAAKIPEDYSDEEIWNVIQSKIIQTYLRLRLGATEDDIIKLFRIHKIIKNKSLRFIQENIRLAEDLGFEHRRILKYGYILHSFPAYTQTTLTDLSNLAGANMRQAMLSYPKLFMTDPKNIIKIYGILKEFDIPDEIIRKQMNIFHMSPETVKLRLQEIEKSPDLKVLFSHPRILKLIVHHNRTKSRLSFLQQLQLRCATLSILKTDQNDEFEEYIKEGKDVNKLNDLICFLKDLFSLDEKSLKKMIKLHPFHLQVPLKDMKDTFDYLREQKFKKTSIYKVLYILLYPKEKVRNILTMIRYNKDIKFNSLSEINKLNLILYFIEKEHHFTGNGIWRKCDEPKQTVD</sequence>
<proteinExistence type="inferred from homology"/>
<protein>
    <submittedName>
        <fullName evidence="3">Uncharacterized protein</fullName>
    </submittedName>
</protein>
<dbReference type="Gene3D" id="1.25.70.10">
    <property type="entry name" value="Transcription termination factor 3, mitochondrial"/>
    <property type="match status" value="1"/>
</dbReference>
<dbReference type="InterPro" id="IPR038538">
    <property type="entry name" value="MTERF_sf"/>
</dbReference>
<dbReference type="InterPro" id="IPR003690">
    <property type="entry name" value="MTERF"/>
</dbReference>
<reference evidence="3" key="2">
    <citation type="submission" date="2022-10" db="EMBL/GenBank/DDBJ databases">
        <authorList>
            <consortium name="ENA_rothamsted_submissions"/>
            <consortium name="culmorum"/>
            <person name="King R."/>
        </authorList>
    </citation>
    <scope>NUCLEOTIDE SEQUENCE</scope>
</reference>
<dbReference type="GO" id="GO:0003676">
    <property type="term" value="F:nucleic acid binding"/>
    <property type="evidence" value="ECO:0007669"/>
    <property type="project" value="InterPro"/>
</dbReference>
<reference evidence="3" key="1">
    <citation type="submission" date="2022-01" db="EMBL/GenBank/DDBJ databases">
        <authorList>
            <person name="King R."/>
        </authorList>
    </citation>
    <scope>NUCLEOTIDE SEQUENCE</scope>
</reference>
<dbReference type="PANTHER" id="PTHR15437">
    <property type="entry name" value="TRANSCRIPTION TERMINATION FACTOR, MITOCHONDRIAL"/>
    <property type="match status" value="1"/>
</dbReference>
<dbReference type="EMBL" id="OU896713">
    <property type="protein sequence ID" value="CAH1176044.1"/>
    <property type="molecule type" value="Genomic_DNA"/>
</dbReference>
<evidence type="ECO:0000313" key="3">
    <source>
        <dbReference type="EMBL" id="CAH1176044.1"/>
    </source>
</evidence>
<keyword evidence="2" id="KW-0809">Transit peptide</keyword>
<dbReference type="GO" id="GO:0005759">
    <property type="term" value="C:mitochondrial matrix"/>
    <property type="evidence" value="ECO:0007669"/>
    <property type="project" value="TreeGrafter"/>
</dbReference>